<dbReference type="SUPFAM" id="SSF141868">
    <property type="entry name" value="EAL domain-like"/>
    <property type="match status" value="1"/>
</dbReference>
<dbReference type="Proteomes" id="UP001589693">
    <property type="component" value="Unassembled WGS sequence"/>
</dbReference>
<feature type="domain" description="GGDEF" evidence="3">
    <location>
        <begin position="406"/>
        <end position="533"/>
    </location>
</feature>
<dbReference type="SUPFAM" id="SSF54631">
    <property type="entry name" value="CBS-domain pair"/>
    <property type="match status" value="1"/>
</dbReference>
<dbReference type="Pfam" id="PF00990">
    <property type="entry name" value="GGDEF"/>
    <property type="match status" value="1"/>
</dbReference>
<dbReference type="EMBL" id="JBHLZU010000005">
    <property type="protein sequence ID" value="MFB9903373.1"/>
    <property type="molecule type" value="Genomic_DNA"/>
</dbReference>
<evidence type="ECO:0000313" key="5">
    <source>
        <dbReference type="Proteomes" id="UP001589693"/>
    </source>
</evidence>
<organism evidence="4 5">
    <name type="scientific">Allokutzneria oryzae</name>
    <dbReference type="NCBI Taxonomy" id="1378989"/>
    <lineage>
        <taxon>Bacteria</taxon>
        <taxon>Bacillati</taxon>
        <taxon>Actinomycetota</taxon>
        <taxon>Actinomycetes</taxon>
        <taxon>Pseudonocardiales</taxon>
        <taxon>Pseudonocardiaceae</taxon>
        <taxon>Allokutzneria</taxon>
    </lineage>
</organism>
<comment type="caution">
    <text evidence="4">The sequence shown here is derived from an EMBL/GenBank/DDBJ whole genome shotgun (WGS) entry which is preliminary data.</text>
</comment>
<feature type="domain" description="EAL" evidence="2">
    <location>
        <begin position="1"/>
        <end position="233"/>
    </location>
</feature>
<dbReference type="Gene3D" id="3.30.70.270">
    <property type="match status" value="1"/>
</dbReference>
<dbReference type="NCBIfam" id="TIGR00254">
    <property type="entry name" value="GGDEF"/>
    <property type="match status" value="1"/>
</dbReference>
<gene>
    <name evidence="4" type="ORF">ACFFQA_05420</name>
</gene>
<dbReference type="PANTHER" id="PTHR33121">
    <property type="entry name" value="CYCLIC DI-GMP PHOSPHODIESTERASE PDEF"/>
    <property type="match status" value="1"/>
</dbReference>
<sequence>MPASLENLRCAFQPLVNLNTGGVVAVEALIHPVRGDLAGLRAASGDSLTELDIDLALLAARSSAEHETLLPLHINLLAETVATHPSGVERLHGALCELGRRPQEVVIEVGGPVRGCDLGEMVDELRRLRAAGYRVAWDGGDLSLALLLTAEVDIIKLDPRTVAGLPSQPRGLALVEALSHFCRRTGTTLAAAGVQTNEQLKALRENRIQLIQGDLVAPPARRPLTRVSVAAEVSEVAEPVVAAGPLVTEFLHPATMLSVEATADEVRSVLANRPEITSVVLVDENLCPQWTIDRNRFLLAVTGPYGHALHAKRHASRLADKPMLVATNSTAMDALHISVSGSERRYDDVVVVDNALRCMGIVRLSDLFRGLAEMKVEEAAALSPLTRLPGSDAVAREVDRRIANGDIFAMCWLDVDGFKAVNDSAGFAAGDDLIRSVGRSLSDAAAALRSVYVGHVGGDDFLAVVDVDDLVALARALLDTQHQVDGRAVTVSLATLVCATGTVPGYREASRLLAPLKREAKSLAGSSWVLGRPGSDRVDVLRGHADQRRSSRASAPTGR</sequence>
<dbReference type="PROSITE" id="PS50887">
    <property type="entry name" value="GGDEF"/>
    <property type="match status" value="1"/>
</dbReference>
<dbReference type="CDD" id="cd01948">
    <property type="entry name" value="EAL"/>
    <property type="match status" value="1"/>
</dbReference>
<dbReference type="InterPro" id="IPR043128">
    <property type="entry name" value="Rev_trsase/Diguanyl_cyclase"/>
</dbReference>
<dbReference type="PANTHER" id="PTHR33121:SF70">
    <property type="entry name" value="SIGNALING PROTEIN YKOW"/>
    <property type="match status" value="1"/>
</dbReference>
<dbReference type="Gene3D" id="3.20.20.450">
    <property type="entry name" value="EAL domain"/>
    <property type="match status" value="1"/>
</dbReference>
<dbReference type="InterPro" id="IPR046342">
    <property type="entry name" value="CBS_dom_sf"/>
</dbReference>
<dbReference type="Pfam" id="PF00563">
    <property type="entry name" value="EAL"/>
    <property type="match status" value="1"/>
</dbReference>
<evidence type="ECO:0000259" key="3">
    <source>
        <dbReference type="PROSITE" id="PS50887"/>
    </source>
</evidence>
<dbReference type="InterPro" id="IPR050706">
    <property type="entry name" value="Cyclic-di-GMP_PDE-like"/>
</dbReference>
<dbReference type="SUPFAM" id="SSF55073">
    <property type="entry name" value="Nucleotide cyclase"/>
    <property type="match status" value="1"/>
</dbReference>
<dbReference type="InterPro" id="IPR001633">
    <property type="entry name" value="EAL_dom"/>
</dbReference>
<proteinExistence type="predicted"/>
<dbReference type="SMART" id="SM00267">
    <property type="entry name" value="GGDEF"/>
    <property type="match status" value="1"/>
</dbReference>
<evidence type="ECO:0000313" key="4">
    <source>
        <dbReference type="EMBL" id="MFB9903373.1"/>
    </source>
</evidence>
<evidence type="ECO:0000259" key="2">
    <source>
        <dbReference type="PROSITE" id="PS50883"/>
    </source>
</evidence>
<feature type="region of interest" description="Disordered" evidence="1">
    <location>
        <begin position="533"/>
        <end position="559"/>
    </location>
</feature>
<reference evidence="4 5" key="1">
    <citation type="submission" date="2024-09" db="EMBL/GenBank/DDBJ databases">
        <authorList>
            <person name="Sun Q."/>
            <person name="Mori K."/>
        </authorList>
    </citation>
    <scope>NUCLEOTIDE SEQUENCE [LARGE SCALE GENOMIC DNA]</scope>
    <source>
        <strain evidence="4 5">TBRC 7907</strain>
    </source>
</reference>
<dbReference type="PROSITE" id="PS50883">
    <property type="entry name" value="EAL"/>
    <property type="match status" value="1"/>
</dbReference>
<dbReference type="InterPro" id="IPR035919">
    <property type="entry name" value="EAL_sf"/>
</dbReference>
<dbReference type="RefSeq" id="WP_377850509.1">
    <property type="nucleotide sequence ID" value="NZ_JBHLZU010000005.1"/>
</dbReference>
<accession>A0ABV5ZT48</accession>
<name>A0ABV5ZT48_9PSEU</name>
<dbReference type="InterPro" id="IPR029787">
    <property type="entry name" value="Nucleotide_cyclase"/>
</dbReference>
<dbReference type="InterPro" id="IPR000160">
    <property type="entry name" value="GGDEF_dom"/>
</dbReference>
<protein>
    <submittedName>
        <fullName evidence="4">GGDEF domain-containing protein</fullName>
    </submittedName>
</protein>
<dbReference type="SMART" id="SM00052">
    <property type="entry name" value="EAL"/>
    <property type="match status" value="1"/>
</dbReference>
<feature type="compositionally biased region" description="Basic and acidic residues" evidence="1">
    <location>
        <begin position="534"/>
        <end position="549"/>
    </location>
</feature>
<evidence type="ECO:0000256" key="1">
    <source>
        <dbReference type="SAM" id="MobiDB-lite"/>
    </source>
</evidence>
<keyword evidence="5" id="KW-1185">Reference proteome</keyword>